<sequence>MTLRVAFGVDPGLSGAIATMIDGQPGPILDMPVMRTGDKGEVDAFALAAFVREIRAQHPGATFSAGIERVRAMPDRSGPNPRKMGAQSSFNFGDGFGQVKSVFRVLGIPTDLVEAAVWKRRFALLGQDKDAARLLAITRFPTASPQLQRKKDNGRADALWIALWHDHMLQQGRAAA</sequence>
<dbReference type="PANTHER" id="PTHR36015">
    <property type="entry name" value="HOLLIDAY JUNCTION RESOLVASE MOC1, CHLOROPLASTIC-RELATED"/>
    <property type="match status" value="1"/>
</dbReference>
<dbReference type="Proteomes" id="UP001430360">
    <property type="component" value="Unassembled WGS sequence"/>
</dbReference>
<reference evidence="1" key="2">
    <citation type="journal article" date="2022" name="Syst. Appl. Microbiol.">
        <title>Physiological and genomic characterisation of Luteimonas fraxinea sp. nov., a bacterial species associated with trees tolerant to ash dieback.</title>
        <authorList>
            <person name="Ulrich K."/>
            <person name="Becker R."/>
            <person name="Behrendt U."/>
            <person name="Kube M."/>
            <person name="Schneck V."/>
            <person name="Ulrich A."/>
        </authorList>
    </citation>
    <scope>NUCLEOTIDE SEQUENCE</scope>
    <source>
        <strain evidence="1">A1P009</strain>
    </source>
</reference>
<dbReference type="RefSeq" id="WP_232134645.1">
    <property type="nucleotide sequence ID" value="NZ_JAJQKU010000001.1"/>
</dbReference>
<keyword evidence="2" id="KW-1185">Reference proteome</keyword>
<evidence type="ECO:0000313" key="2">
    <source>
        <dbReference type="Proteomes" id="UP001430360"/>
    </source>
</evidence>
<reference evidence="1" key="1">
    <citation type="submission" date="2021-12" db="EMBL/GenBank/DDBJ databases">
        <authorList>
            <person name="Ulrich A."/>
        </authorList>
    </citation>
    <scope>NUCLEOTIDE SEQUENCE</scope>
    <source>
        <strain evidence="1">A1P009</strain>
    </source>
</reference>
<protein>
    <submittedName>
        <fullName evidence="1">Uncharacterized protein</fullName>
    </submittedName>
</protein>
<organism evidence="1 2">
    <name type="scientific">Luteimonas fraxinea</name>
    <dbReference type="NCBI Taxonomy" id="2901869"/>
    <lineage>
        <taxon>Bacteria</taxon>
        <taxon>Pseudomonadati</taxon>
        <taxon>Pseudomonadota</taxon>
        <taxon>Gammaproteobacteria</taxon>
        <taxon>Lysobacterales</taxon>
        <taxon>Lysobacteraceae</taxon>
        <taxon>Luteimonas</taxon>
    </lineage>
</organism>
<accession>A0ABS8UB12</accession>
<comment type="caution">
    <text evidence="1">The sequence shown here is derived from an EMBL/GenBank/DDBJ whole genome shotgun (WGS) entry which is preliminary data.</text>
</comment>
<dbReference type="InterPro" id="IPR045290">
    <property type="entry name" value="MOC1-like"/>
</dbReference>
<gene>
    <name evidence="1" type="ORF">LTT95_04385</name>
</gene>
<dbReference type="EMBL" id="JAJQKU010000001">
    <property type="protein sequence ID" value="MCD9096172.1"/>
    <property type="molecule type" value="Genomic_DNA"/>
</dbReference>
<proteinExistence type="predicted"/>
<name>A0ABS8UB12_9GAMM</name>
<dbReference type="CDD" id="cd22992">
    <property type="entry name" value="MOC1"/>
    <property type="match status" value="1"/>
</dbReference>
<dbReference type="PANTHER" id="PTHR36015:SF6">
    <property type="entry name" value="HOLLIDAY JUNCTION RESOLVASE MOC1, CHLOROPLASTIC-RELATED"/>
    <property type="match status" value="1"/>
</dbReference>
<evidence type="ECO:0000313" key="1">
    <source>
        <dbReference type="EMBL" id="MCD9096172.1"/>
    </source>
</evidence>